<accession>A0A8S5P0M4</accession>
<reference evidence="1" key="1">
    <citation type="journal article" date="2021" name="Proc. Natl. Acad. Sci. U.S.A.">
        <title>A Catalog of Tens of Thousands of Viruses from Human Metagenomes Reveals Hidden Associations with Chronic Diseases.</title>
        <authorList>
            <person name="Tisza M.J."/>
            <person name="Buck C.B."/>
        </authorList>
    </citation>
    <scope>NUCLEOTIDE SEQUENCE</scope>
    <source>
        <strain evidence="1">Ct16C7</strain>
    </source>
</reference>
<sequence>MLVVSLFLEAIEIMSRPAEDLSRLMHNQPNLPQFVNDIYKEKMQGELDWPSWCFIPVSIWSKLAERAFDSSAQMDLRSLSSFLSFVPSVGTWRYSQGVYRFDAELLAALKDTPVTGDLPADVLLRLPEWAIFVETPGFTFYGHETEGFYASLDWNMQHQVPELRLMFAVPPARFQTLAIVLDDTPLEDILTGMVQHIDLAQDIIKDHPELTPPERESAINKKFVEELSSYLSLLLFICSDEPEIDDLRVPGSSPKYASARKTKRGWRFFPAEKERIWNIGQKIGEKLRQHVKEDDGTVHEATGRTVRTHLRRGHWHGVWTGPRKGKGEQKFKLNWLPPIIVAAK</sequence>
<organism evidence="1">
    <name type="scientific">Siphoviridae sp. ct16C7</name>
    <dbReference type="NCBI Taxonomy" id="2825304"/>
    <lineage>
        <taxon>Viruses</taxon>
        <taxon>Duplodnaviria</taxon>
        <taxon>Heunggongvirae</taxon>
        <taxon>Uroviricota</taxon>
        <taxon>Caudoviricetes</taxon>
    </lineage>
</organism>
<dbReference type="InterPro" id="IPR058915">
    <property type="entry name" value="AcrVA2-like"/>
</dbReference>
<name>A0A8S5P0M4_9CAUD</name>
<dbReference type="EMBL" id="BK015293">
    <property type="protein sequence ID" value="DAD99771.1"/>
    <property type="molecule type" value="Genomic_DNA"/>
</dbReference>
<dbReference type="Pfam" id="PF26125">
    <property type="entry name" value="AcrVA2-like"/>
    <property type="match status" value="1"/>
</dbReference>
<evidence type="ECO:0000313" key="1">
    <source>
        <dbReference type="EMBL" id="DAD99771.1"/>
    </source>
</evidence>
<dbReference type="CDD" id="cd22987">
    <property type="entry name" value="AcrVA2-like"/>
    <property type="match status" value="1"/>
</dbReference>
<proteinExistence type="predicted"/>
<protein>
    <submittedName>
        <fullName evidence="1">Uncharacterized protein</fullName>
    </submittedName>
</protein>